<dbReference type="GO" id="GO:0004519">
    <property type="term" value="F:endonuclease activity"/>
    <property type="evidence" value="ECO:0007669"/>
    <property type="project" value="UniProtKB-KW"/>
</dbReference>
<keyword evidence="2" id="KW-0540">Nuclease</keyword>
<feature type="domain" description="Homing endonuclease LAGLIDADG" evidence="1">
    <location>
        <begin position="116"/>
        <end position="214"/>
    </location>
</feature>
<geneLocation type="mitochondrion" evidence="2"/>
<keyword evidence="2" id="KW-0255">Endonuclease</keyword>
<reference evidence="2" key="2">
    <citation type="submission" date="2013-12" db="EMBL/GenBank/DDBJ databases">
        <title>Mitochondrial Genome of Annulohypoxylon stygium, cohabitant fungus of Tremella fuciformis, reveals intron diversity.</title>
        <authorList>
            <person name="Hsiang T."/>
        </authorList>
    </citation>
    <scope>NUCLEOTIDE SEQUENCE</scope>
</reference>
<dbReference type="InterPro" id="IPR027434">
    <property type="entry name" value="Homing_endonucl"/>
</dbReference>
<reference evidence="2" key="1">
    <citation type="submission" date="2013-08" db="EMBL/GenBank/DDBJ databases">
        <authorList>
            <person name="Deng Y.-J."/>
            <person name="Xie B.-G."/>
            <person name="Jiang Y.-J."/>
            <person name="Wang Q.-F."/>
            <person name="Lan F.-S."/>
        </authorList>
    </citation>
    <scope>NUCLEOTIDE SEQUENCE</scope>
</reference>
<dbReference type="PANTHER" id="PTHR36181:SF4">
    <property type="entry name" value="LAGLIDADG ENDONUCLEASE"/>
    <property type="match status" value="1"/>
</dbReference>
<keyword evidence="2" id="KW-0496">Mitochondrion</keyword>
<dbReference type="RefSeq" id="YP_008964950.1">
    <property type="nucleotide sequence ID" value="NC_023117.1"/>
</dbReference>
<sequence length="416" mass="47076">MVTSQKILEKGRGYRGSKSNINKSALLLRRRADSRLRLESIFVKEQRVNGSCIGWRNHPLLRYTLRGFEIITWSGILSNQIISKQLYSTAKVSKNLQYQLSNNNEDSLNLNPWFVSGFVDGDGSFSVSIAKKKSGIGWKIQPIFTIGLDSKDLDLLVQIKVFFKTGKIYTSKRGIVYFTVGSTKDIIKYILPHFDKYPLISFKLKDYLVFRQIVLLMEKGEHNSLPGLLKIFSLRAILNKGLPDIIKTEYPDIIPANVPEVKISPNLNPHWLSGFITAEGSFFISIYSAPPSHPGGFAAGVRGGNNDRKVGYAISLVFSLSQHIKDIELLERFVEYISCGAVRKSNTRETAEWIITKSEDLNKKLIPFLTKYTLSGVKLLDFERFKKASLLIENKMHLTSEGVVLIKAIKDAMYNR</sequence>
<evidence type="ECO:0000259" key="1">
    <source>
        <dbReference type="Pfam" id="PF00961"/>
    </source>
</evidence>
<gene>
    <name evidence="2" type="primary">oi1nad2</name>
</gene>
<dbReference type="GO" id="GO:0005739">
    <property type="term" value="C:mitochondrion"/>
    <property type="evidence" value="ECO:0007669"/>
    <property type="project" value="UniProtKB-ARBA"/>
</dbReference>
<dbReference type="PANTHER" id="PTHR36181">
    <property type="entry name" value="INTRON-ENCODED ENDONUCLEASE AI3-RELATED"/>
    <property type="match status" value="1"/>
</dbReference>
<dbReference type="AlphaFoldDB" id="V5RDZ4"/>
<name>V5RDZ4_9PEZI</name>
<evidence type="ECO:0000313" key="2">
    <source>
        <dbReference type="EMBL" id="AHB33509.1"/>
    </source>
</evidence>
<proteinExistence type="predicted"/>
<dbReference type="Gene3D" id="3.10.28.10">
    <property type="entry name" value="Homing endonucleases"/>
    <property type="match status" value="2"/>
</dbReference>
<dbReference type="InterPro" id="IPR004860">
    <property type="entry name" value="LAGLIDADG_dom"/>
</dbReference>
<feature type="domain" description="Homing endonuclease LAGLIDADG" evidence="1">
    <location>
        <begin position="272"/>
        <end position="388"/>
    </location>
</feature>
<protein>
    <submittedName>
        <fullName evidence="2">LAGLIDADG endonuclease</fullName>
    </submittedName>
</protein>
<dbReference type="InterPro" id="IPR051289">
    <property type="entry name" value="LAGLIDADG_Endonuclease"/>
</dbReference>
<organism evidence="2">
    <name type="scientific">Annulohypoxylon stygium</name>
    <dbReference type="NCBI Taxonomy" id="326628"/>
    <lineage>
        <taxon>Eukaryota</taxon>
        <taxon>Fungi</taxon>
        <taxon>Dikarya</taxon>
        <taxon>Ascomycota</taxon>
        <taxon>Pezizomycotina</taxon>
        <taxon>Sordariomycetes</taxon>
        <taxon>Xylariomycetidae</taxon>
        <taxon>Xylariales</taxon>
        <taxon>Hypoxylaceae</taxon>
        <taxon>Annulohypoxylon</taxon>
    </lineage>
</organism>
<keyword evidence="2" id="KW-0378">Hydrolase</keyword>
<dbReference type="EMBL" id="KF545917">
    <property type="protein sequence ID" value="AHB33509.1"/>
    <property type="molecule type" value="Genomic_DNA"/>
</dbReference>
<dbReference type="Pfam" id="PF00961">
    <property type="entry name" value="LAGLIDADG_1"/>
    <property type="match status" value="2"/>
</dbReference>
<accession>V5RDZ4</accession>
<dbReference type="GeneID" id="17963053"/>
<dbReference type="SUPFAM" id="SSF55608">
    <property type="entry name" value="Homing endonucleases"/>
    <property type="match status" value="2"/>
</dbReference>